<keyword evidence="4" id="KW-1185">Reference proteome</keyword>
<reference evidence="3 4" key="1">
    <citation type="submission" date="2019-08" db="EMBL/GenBank/DDBJ databases">
        <title>Deep-cultivation of Planctomycetes and their phenomic and genomic characterization uncovers novel biology.</title>
        <authorList>
            <person name="Wiegand S."/>
            <person name="Jogler M."/>
            <person name="Boedeker C."/>
            <person name="Pinto D."/>
            <person name="Vollmers J."/>
            <person name="Rivas-Marin E."/>
            <person name="Kohn T."/>
            <person name="Peeters S.H."/>
            <person name="Heuer A."/>
            <person name="Rast P."/>
            <person name="Oberbeckmann S."/>
            <person name="Bunk B."/>
            <person name="Jeske O."/>
            <person name="Meyerdierks A."/>
            <person name="Storesund J.E."/>
            <person name="Kallscheuer N."/>
            <person name="Luecker S."/>
            <person name="Lage O.M."/>
            <person name="Pohl T."/>
            <person name="Merkel B.J."/>
            <person name="Hornburger P."/>
            <person name="Mueller R.-W."/>
            <person name="Bruemmer F."/>
            <person name="Labrenz M."/>
            <person name="Spormann A.M."/>
            <person name="Op den Camp H."/>
            <person name="Overmann J."/>
            <person name="Amann R."/>
            <person name="Jetten M.S.M."/>
            <person name="Mascher T."/>
            <person name="Medema M.H."/>
            <person name="Devos D.P."/>
            <person name="Kaster A.-K."/>
            <person name="Ovreas L."/>
            <person name="Rohde M."/>
            <person name="Galperin M.Y."/>
            <person name="Jogler C."/>
        </authorList>
    </citation>
    <scope>NUCLEOTIDE SEQUENCE [LARGE SCALE GENOMIC DNA]</scope>
    <source>
        <strain evidence="3 4">UC8</strain>
    </source>
</reference>
<dbReference type="RefSeq" id="WP_068134352.1">
    <property type="nucleotide sequence ID" value="NZ_CP042914.1"/>
</dbReference>
<dbReference type="InterPro" id="IPR003010">
    <property type="entry name" value="C-N_Hydrolase"/>
</dbReference>
<evidence type="ECO:0000313" key="3">
    <source>
        <dbReference type="EMBL" id="QEG39753.1"/>
    </source>
</evidence>
<organism evidence="3 4">
    <name type="scientific">Roseimaritima ulvae</name>
    <dbReference type="NCBI Taxonomy" id="980254"/>
    <lineage>
        <taxon>Bacteria</taxon>
        <taxon>Pseudomonadati</taxon>
        <taxon>Planctomycetota</taxon>
        <taxon>Planctomycetia</taxon>
        <taxon>Pirellulales</taxon>
        <taxon>Pirellulaceae</taxon>
        <taxon>Roseimaritima</taxon>
    </lineage>
</organism>
<evidence type="ECO:0000259" key="2">
    <source>
        <dbReference type="PROSITE" id="PS50263"/>
    </source>
</evidence>
<proteinExistence type="predicted"/>
<evidence type="ECO:0000256" key="1">
    <source>
        <dbReference type="ARBA" id="ARBA00022801"/>
    </source>
</evidence>
<dbReference type="OrthoDB" id="2826359at2"/>
<dbReference type="CDD" id="cd07585">
    <property type="entry name" value="nitrilase_7"/>
    <property type="match status" value="1"/>
</dbReference>
<dbReference type="PROSITE" id="PS50263">
    <property type="entry name" value="CN_HYDROLASE"/>
    <property type="match status" value="1"/>
</dbReference>
<keyword evidence="1 3" id="KW-0378">Hydrolase</keyword>
<protein>
    <submittedName>
        <fullName evidence="3">(R)-stereoselective amidase</fullName>
        <ecNumber evidence="3">3.5.1.100</ecNumber>
    </submittedName>
</protein>
<sequence length="320" mass="35390">MTLNVASVQFHHRGGEKDWNLDQIARHCQTAAEHGAAVVAFPEMCISGYWHVRKLNESQLRELAEPVPEGPATRRLQQLAAAHGCIVAAGLIEVAGDGRLFNTYVVAQPDGRVDAHRKLHCFIHPAISSGDTYTVIDTQLGCKLGVLICYDNNIIENARITAMQGADILLAPHQTGGCDSKSPCAMGTIDPQLWRNRQQDPATILAECRGPKGREWLLRWLPARAHDNGMFVVFSNGVGVDDDEVRTGNAMIIDCYGRILAESETVDDEIVYAEIDLELLKNCTGRRWMRGRRPDLYAPLTVPTGRELDPRAARFRDNTG</sequence>
<dbReference type="PANTHER" id="PTHR43674:SF2">
    <property type="entry name" value="BETA-UREIDOPROPIONASE"/>
    <property type="match status" value="1"/>
</dbReference>
<dbReference type="GO" id="GO:0016811">
    <property type="term" value="F:hydrolase activity, acting on carbon-nitrogen (but not peptide) bonds, in linear amides"/>
    <property type="evidence" value="ECO:0007669"/>
    <property type="project" value="UniProtKB-ARBA"/>
</dbReference>
<dbReference type="InterPro" id="IPR036526">
    <property type="entry name" value="C-N_Hydrolase_sf"/>
</dbReference>
<dbReference type="EMBL" id="CP042914">
    <property type="protein sequence ID" value="QEG39753.1"/>
    <property type="molecule type" value="Genomic_DNA"/>
</dbReference>
<dbReference type="SUPFAM" id="SSF56317">
    <property type="entry name" value="Carbon-nitrogen hydrolase"/>
    <property type="match status" value="1"/>
</dbReference>
<accession>A0A5B9R0F7</accession>
<dbReference type="EC" id="3.5.1.100" evidence="3"/>
<dbReference type="InterPro" id="IPR050345">
    <property type="entry name" value="Aliph_Amidase/BUP"/>
</dbReference>
<dbReference type="AlphaFoldDB" id="A0A5B9R0F7"/>
<dbReference type="Proteomes" id="UP000325286">
    <property type="component" value="Chromosome"/>
</dbReference>
<dbReference type="Gene3D" id="3.60.110.10">
    <property type="entry name" value="Carbon-nitrogen hydrolase"/>
    <property type="match status" value="1"/>
</dbReference>
<dbReference type="Pfam" id="PF00795">
    <property type="entry name" value="CN_hydrolase"/>
    <property type="match status" value="1"/>
</dbReference>
<gene>
    <name evidence="3" type="primary">ramA_1</name>
    <name evidence="3" type="ORF">UC8_17510</name>
</gene>
<name>A0A5B9R0F7_9BACT</name>
<dbReference type="PANTHER" id="PTHR43674">
    <property type="entry name" value="NITRILASE C965.09-RELATED"/>
    <property type="match status" value="1"/>
</dbReference>
<feature type="domain" description="CN hydrolase" evidence="2">
    <location>
        <begin position="3"/>
        <end position="277"/>
    </location>
</feature>
<dbReference type="KEGG" id="rul:UC8_17510"/>
<evidence type="ECO:0000313" key="4">
    <source>
        <dbReference type="Proteomes" id="UP000325286"/>
    </source>
</evidence>